<organism evidence="1">
    <name type="scientific">Timema poppense</name>
    <name type="common">Walking stick</name>
    <dbReference type="NCBI Taxonomy" id="170557"/>
    <lineage>
        <taxon>Eukaryota</taxon>
        <taxon>Metazoa</taxon>
        <taxon>Ecdysozoa</taxon>
        <taxon>Arthropoda</taxon>
        <taxon>Hexapoda</taxon>
        <taxon>Insecta</taxon>
        <taxon>Pterygota</taxon>
        <taxon>Neoptera</taxon>
        <taxon>Polyneoptera</taxon>
        <taxon>Phasmatodea</taxon>
        <taxon>Timematodea</taxon>
        <taxon>Timematoidea</taxon>
        <taxon>Timematidae</taxon>
        <taxon>Timema</taxon>
    </lineage>
</organism>
<dbReference type="EMBL" id="OD000066">
    <property type="protein sequence ID" value="CAD7395558.1"/>
    <property type="molecule type" value="Genomic_DNA"/>
</dbReference>
<protein>
    <submittedName>
        <fullName evidence="1">Uncharacterized protein</fullName>
    </submittedName>
</protein>
<dbReference type="AlphaFoldDB" id="A0A7R9GSB9"/>
<accession>A0A7R9GSB9</accession>
<evidence type="ECO:0000313" key="1">
    <source>
        <dbReference type="EMBL" id="CAD7395558.1"/>
    </source>
</evidence>
<reference evidence="1" key="1">
    <citation type="submission" date="2020-11" db="EMBL/GenBank/DDBJ databases">
        <authorList>
            <person name="Tran Van P."/>
        </authorList>
    </citation>
    <scope>NUCLEOTIDE SEQUENCE</scope>
</reference>
<proteinExistence type="predicted"/>
<sequence>MQAELVSVHHCGRTLEHRITKHLREIGEEEEGRKPRLGQIPAGLYYKHVPFKIENTSYRDKSQLDCTISMSRLRLRIHRTEQTLSDLSQTIALQVSVPATKRTRRRLIDDHL</sequence>
<gene>
    <name evidence="1" type="ORF">TPSB3V08_LOCUS238</name>
</gene>
<name>A0A7R9GSB9_TIMPO</name>